<evidence type="ECO:0000256" key="1">
    <source>
        <dbReference type="SAM" id="MobiDB-lite"/>
    </source>
</evidence>
<keyword evidence="3" id="KW-1185">Reference proteome</keyword>
<proteinExistence type="predicted"/>
<sequence length="153" mass="16606">MIPGETLDERDRGVAAVGDGSSPHRAAANRLARAFDAHLDREDLADCSRVVVHETESARYEYVDGVHYVTGVDDGVRERIERFVDARDLEVVMDGHVGFAFKHSRPDGAADAHVAGAVVELAFEVAFTDLDDVVEVVDGATEISWTELDARAA</sequence>
<dbReference type="RefSeq" id="WP_336350104.1">
    <property type="nucleotide sequence ID" value="NZ_JAZAQL010000002.1"/>
</dbReference>
<evidence type="ECO:0008006" key="4">
    <source>
        <dbReference type="Google" id="ProtNLM"/>
    </source>
</evidence>
<feature type="region of interest" description="Disordered" evidence="1">
    <location>
        <begin position="1"/>
        <end position="22"/>
    </location>
</feature>
<dbReference type="AlphaFoldDB" id="A0ABD5VCK9"/>
<accession>A0ABD5VCK9</accession>
<reference evidence="2 3" key="1">
    <citation type="journal article" date="2019" name="Int. J. Syst. Evol. Microbiol.">
        <title>The Global Catalogue of Microorganisms (GCM) 10K type strain sequencing project: providing services to taxonomists for standard genome sequencing and annotation.</title>
        <authorList>
            <consortium name="The Broad Institute Genomics Platform"/>
            <consortium name="The Broad Institute Genome Sequencing Center for Infectious Disease"/>
            <person name="Wu L."/>
            <person name="Ma J."/>
        </authorList>
    </citation>
    <scope>NUCLEOTIDE SEQUENCE [LARGE SCALE GENOMIC DNA]</scope>
    <source>
        <strain evidence="2 3">GX26</strain>
    </source>
</reference>
<protein>
    <recommendedName>
        <fullName evidence="4">SnoaL-like domain-containing protein</fullName>
    </recommendedName>
</protein>
<dbReference type="EMBL" id="JBHSXN010000002">
    <property type="protein sequence ID" value="MFC6953137.1"/>
    <property type="molecule type" value="Genomic_DNA"/>
</dbReference>
<name>A0ABD5VCK9_9EURY</name>
<evidence type="ECO:0000313" key="2">
    <source>
        <dbReference type="EMBL" id="MFC6953137.1"/>
    </source>
</evidence>
<comment type="caution">
    <text evidence="2">The sequence shown here is derived from an EMBL/GenBank/DDBJ whole genome shotgun (WGS) entry which is preliminary data.</text>
</comment>
<gene>
    <name evidence="2" type="ORF">ACFQGB_09700</name>
</gene>
<evidence type="ECO:0000313" key="3">
    <source>
        <dbReference type="Proteomes" id="UP001596395"/>
    </source>
</evidence>
<dbReference type="Proteomes" id="UP001596395">
    <property type="component" value="Unassembled WGS sequence"/>
</dbReference>
<organism evidence="2 3">
    <name type="scientific">Halorubellus litoreus</name>
    <dbReference type="NCBI Taxonomy" id="755308"/>
    <lineage>
        <taxon>Archaea</taxon>
        <taxon>Methanobacteriati</taxon>
        <taxon>Methanobacteriota</taxon>
        <taxon>Stenosarchaea group</taxon>
        <taxon>Halobacteria</taxon>
        <taxon>Halobacteriales</taxon>
        <taxon>Halorubellaceae</taxon>
        <taxon>Halorubellus</taxon>
    </lineage>
</organism>